<sequence length="530" mass="60428">MRKSLLLFFLFLSAFYFSQKPIFTKAKVNAVNVYRSSAELQNSISVSLPSGTSEIVVTNISDEIVEKSMQINTNNKDISILSVQYRSSYNSNYFENSNNPIGKRIKDSIAILENLSTKINIERQTNEKTLELLDKNQGLLVGSNTSTVAQLMQLTEYYKTKRNEISIAQLDINKKYTQTILKLETLRNRLKANTGAEEAFSDGVLVLRVVSNGGGNAKMDLGYLAENVFWEPFYEVKGNKLSEPLEVTFKAKVRQDTGLDWKGVKLSLINARSSRNNEAPTMNPWFLNSYKNEGRQTHGYSGKIDTIQLTEIQEVVMVGSGIRINENQLNVSFDSDIPYDILSNNEDHFINLKQIKLPAEYKYYTVPKYNTTAYLVADIKDFNKYNLISGAASVIFENMYVGETRINPNQTNDKMSITLGDDKKISIRKEMVNDKASEKLFSSYQEKTITYDLVVRNNKKEAISIEIRDQIPLSKDETVRIELLQSDNAELDKEKGFLLWNVKISSSETKKIRVSYKVRYPKDFSISNFN</sequence>
<dbReference type="Pfam" id="PF13600">
    <property type="entry name" value="DUF4140"/>
    <property type="match status" value="1"/>
</dbReference>
<dbReference type="AlphaFoldDB" id="A0A1M4YPR3"/>
<proteinExistence type="predicted"/>
<dbReference type="InterPro" id="IPR025554">
    <property type="entry name" value="DUF4140"/>
</dbReference>
<evidence type="ECO:0000313" key="4">
    <source>
        <dbReference type="EMBL" id="SHF07668.1"/>
    </source>
</evidence>
<evidence type="ECO:0000259" key="3">
    <source>
        <dbReference type="Pfam" id="PF13600"/>
    </source>
</evidence>
<dbReference type="InterPro" id="IPR037291">
    <property type="entry name" value="DUF4139"/>
</dbReference>
<reference evidence="5" key="1">
    <citation type="submission" date="2016-11" db="EMBL/GenBank/DDBJ databases">
        <authorList>
            <person name="Varghese N."/>
            <person name="Submissions S."/>
        </authorList>
    </citation>
    <scope>NUCLEOTIDE SEQUENCE [LARGE SCALE GENOMIC DNA]</scope>
    <source>
        <strain evidence="5">YR203</strain>
    </source>
</reference>
<dbReference type="EMBL" id="FQVE01000002">
    <property type="protein sequence ID" value="SHF07668.1"/>
    <property type="molecule type" value="Genomic_DNA"/>
</dbReference>
<organism evidence="4 5">
    <name type="scientific">Chryseobacterium vrystaatense</name>
    <dbReference type="NCBI Taxonomy" id="307480"/>
    <lineage>
        <taxon>Bacteria</taxon>
        <taxon>Pseudomonadati</taxon>
        <taxon>Bacteroidota</taxon>
        <taxon>Flavobacteriia</taxon>
        <taxon>Flavobacteriales</taxon>
        <taxon>Weeksellaceae</taxon>
        <taxon>Chryseobacterium group</taxon>
        <taxon>Chryseobacterium</taxon>
    </lineage>
</organism>
<evidence type="ECO:0000259" key="2">
    <source>
        <dbReference type="Pfam" id="PF13598"/>
    </source>
</evidence>
<name>A0A1M4YPR3_9FLAO</name>
<evidence type="ECO:0008006" key="6">
    <source>
        <dbReference type="Google" id="ProtNLM"/>
    </source>
</evidence>
<dbReference type="Proteomes" id="UP000184108">
    <property type="component" value="Unassembled WGS sequence"/>
</dbReference>
<protein>
    <recommendedName>
        <fullName evidence="6">DUF4139 domain-containing protein</fullName>
    </recommendedName>
</protein>
<feature type="domain" description="DUF4140" evidence="3">
    <location>
        <begin position="31"/>
        <end position="133"/>
    </location>
</feature>
<dbReference type="RefSeq" id="WP_073172095.1">
    <property type="nucleotide sequence ID" value="NZ_FQVE01000002.1"/>
</dbReference>
<dbReference type="NCBIfam" id="TIGR02231">
    <property type="entry name" value="mucoidy inhibitor MuiA family protein"/>
    <property type="match status" value="1"/>
</dbReference>
<feature type="signal peptide" evidence="1">
    <location>
        <begin position="1"/>
        <end position="19"/>
    </location>
</feature>
<dbReference type="PANTHER" id="PTHR31005">
    <property type="entry name" value="DUF4139 DOMAIN-CONTAINING PROTEIN"/>
    <property type="match status" value="1"/>
</dbReference>
<dbReference type="InterPro" id="IPR011935">
    <property type="entry name" value="CHP02231"/>
</dbReference>
<evidence type="ECO:0000313" key="5">
    <source>
        <dbReference type="Proteomes" id="UP000184108"/>
    </source>
</evidence>
<gene>
    <name evidence="4" type="ORF">SAMN02787073_1343</name>
</gene>
<dbReference type="PANTHER" id="PTHR31005:SF8">
    <property type="entry name" value="DUF4139 DOMAIN-CONTAINING PROTEIN"/>
    <property type="match status" value="1"/>
</dbReference>
<feature type="domain" description="DUF4139" evidence="2">
    <location>
        <begin position="220"/>
        <end position="522"/>
    </location>
</feature>
<accession>A0A1M4YPR3</accession>
<evidence type="ECO:0000256" key="1">
    <source>
        <dbReference type="SAM" id="SignalP"/>
    </source>
</evidence>
<feature type="chain" id="PRO_5012725340" description="DUF4139 domain-containing protein" evidence="1">
    <location>
        <begin position="20"/>
        <end position="530"/>
    </location>
</feature>
<dbReference type="Pfam" id="PF13598">
    <property type="entry name" value="DUF4139"/>
    <property type="match status" value="1"/>
</dbReference>
<keyword evidence="1" id="KW-0732">Signal</keyword>